<dbReference type="EMBL" id="MGHD01000002">
    <property type="protein sequence ID" value="OGM60882.1"/>
    <property type="molecule type" value="Genomic_DNA"/>
</dbReference>
<dbReference type="Proteomes" id="UP000176404">
    <property type="component" value="Unassembled WGS sequence"/>
</dbReference>
<evidence type="ECO:0000313" key="2">
    <source>
        <dbReference type="EMBL" id="OGM60882.1"/>
    </source>
</evidence>
<reference evidence="2 3" key="1">
    <citation type="journal article" date="2016" name="Nat. Commun.">
        <title>Thousands of microbial genomes shed light on interconnected biogeochemical processes in an aquifer system.</title>
        <authorList>
            <person name="Anantharaman K."/>
            <person name="Brown C.T."/>
            <person name="Hug L.A."/>
            <person name="Sharon I."/>
            <person name="Castelle C.J."/>
            <person name="Probst A.J."/>
            <person name="Thomas B.C."/>
            <person name="Singh A."/>
            <person name="Wilkins M.J."/>
            <person name="Karaoz U."/>
            <person name="Brodie E.L."/>
            <person name="Williams K.H."/>
            <person name="Hubbard S.S."/>
            <person name="Banfield J.F."/>
        </authorList>
    </citation>
    <scope>NUCLEOTIDE SEQUENCE [LARGE SCALE GENOMIC DNA]</scope>
</reference>
<evidence type="ECO:0000256" key="1">
    <source>
        <dbReference type="SAM" id="Coils"/>
    </source>
</evidence>
<sequence length="160" mass="18597">MNGDSKKVKFEDLDLFSLLRLEHLSPEKKAERIAEIQAIVMNNFFLDDLAKLLSEEDMKKFDNLAKDPAKSGELEEFLRSKVPELDRIIFEKMLTAKREIVRQNIKTRLDINEKESGDRDVQTNKQRMDALAQEKEKLEKILSSIETDDWETASNLIVTL</sequence>
<name>A0A1F8BA09_9BACT</name>
<comment type="caution">
    <text evidence="2">The sequence shown here is derived from an EMBL/GenBank/DDBJ whole genome shotgun (WGS) entry which is preliminary data.</text>
</comment>
<keyword evidence="1" id="KW-0175">Coiled coil</keyword>
<evidence type="ECO:0000313" key="3">
    <source>
        <dbReference type="Proteomes" id="UP000176404"/>
    </source>
</evidence>
<dbReference type="AlphaFoldDB" id="A0A1F8BA09"/>
<protein>
    <submittedName>
        <fullName evidence="2">Uncharacterized protein</fullName>
    </submittedName>
</protein>
<organism evidence="2 3">
    <name type="scientific">Candidatus Woesebacteria bacterium RIFCSPLOWO2_01_FULL_39_10b</name>
    <dbReference type="NCBI Taxonomy" id="1802517"/>
    <lineage>
        <taxon>Bacteria</taxon>
        <taxon>Candidatus Woeseibacteriota</taxon>
    </lineage>
</organism>
<feature type="coiled-coil region" evidence="1">
    <location>
        <begin position="121"/>
        <end position="148"/>
    </location>
</feature>
<accession>A0A1F8BA09</accession>
<proteinExistence type="predicted"/>
<gene>
    <name evidence="2" type="ORF">A2892_04485</name>
</gene>